<dbReference type="RefSeq" id="XP_040706782.1">
    <property type="nucleotide sequence ID" value="XM_040850865.1"/>
</dbReference>
<dbReference type="Gene3D" id="3.90.550.20">
    <property type="match status" value="1"/>
</dbReference>
<evidence type="ECO:0000313" key="4">
    <source>
        <dbReference type="Proteomes" id="UP000184356"/>
    </source>
</evidence>
<dbReference type="InterPro" id="IPR029044">
    <property type="entry name" value="Nucleotide-diphossugar_trans"/>
</dbReference>
<dbReference type="PANTHER" id="PTHR31834:SF10">
    <property type="entry name" value="TRANSFERASE, PUTATIVE (AFU_ORTHOLOGUE AFUA_8G02040)-RELATED"/>
    <property type="match status" value="1"/>
</dbReference>
<dbReference type="STRING" id="1036612.A0A1L9TU48"/>
<dbReference type="InterPro" id="IPR039367">
    <property type="entry name" value="Och1-like"/>
</dbReference>
<dbReference type="GO" id="GO:0006487">
    <property type="term" value="P:protein N-linked glycosylation"/>
    <property type="evidence" value="ECO:0007669"/>
    <property type="project" value="TreeGrafter"/>
</dbReference>
<feature type="chain" id="PRO_5012318451" evidence="2">
    <location>
        <begin position="32"/>
        <end position="420"/>
    </location>
</feature>
<sequence length="420" mass="48570">MLLPRRCRRLATFAIVLAVLVCWNSLRQTHGTPVRNAQDEHPLLTKYIRGSRVKGGALHLPKEWTERSPTPVNTILAAAELVRNKTSCDPQAYIDNSNIPRVIHQTWKDENIEAWPQTYRESAEKWMQVVEENDIPYLFWDDVGVAQFMRYFEPDFEAEFYTLPSNVERSDVFRILVCKWIGGVYVDMDTAPIRSPTEWIDQTDLTFWTDHKTQKTYHSSKPVTAIVGIEADTDPERDTYWRMGYFFPIQLTQWSFAFAPHHPILQIFIDRLRATIRLYTRNRSNQQVLPDSYPGTLDYVDPVNLTGPIAFTDAVRTYLDTEGDLRWDAVTGLQDGPDGGVSKLVEDVLVLPITGFSPGSRRFRDMGSKPVTHHTARLYHHAQGSWRKWNLRVEMGKFCRTAFGLCRDWSKVSHGDSWIF</sequence>
<organism evidence="3 4">
    <name type="scientific">Aspergillus sydowii CBS 593.65</name>
    <dbReference type="NCBI Taxonomy" id="1036612"/>
    <lineage>
        <taxon>Eukaryota</taxon>
        <taxon>Fungi</taxon>
        <taxon>Dikarya</taxon>
        <taxon>Ascomycota</taxon>
        <taxon>Pezizomycotina</taxon>
        <taxon>Eurotiomycetes</taxon>
        <taxon>Eurotiomycetidae</taxon>
        <taxon>Eurotiales</taxon>
        <taxon>Aspergillaceae</taxon>
        <taxon>Aspergillus</taxon>
        <taxon>Aspergillus subgen. Nidulantes</taxon>
    </lineage>
</organism>
<dbReference type="InterPro" id="IPR007577">
    <property type="entry name" value="GlycoTrfase_DXD_sugar-bd_CS"/>
</dbReference>
<dbReference type="VEuPathDB" id="FungiDB:ASPSYDRAFT_76641"/>
<dbReference type="PANTHER" id="PTHR31834">
    <property type="entry name" value="INITIATION-SPECIFIC ALPHA-1,6-MANNOSYLTRANSFERASE"/>
    <property type="match status" value="1"/>
</dbReference>
<reference evidence="4" key="1">
    <citation type="journal article" date="2017" name="Genome Biol.">
        <title>Comparative genomics reveals high biological diversity and specific adaptations in the industrially and medically important fungal genus Aspergillus.</title>
        <authorList>
            <person name="de Vries R.P."/>
            <person name="Riley R."/>
            <person name="Wiebenga A."/>
            <person name="Aguilar-Osorio G."/>
            <person name="Amillis S."/>
            <person name="Uchima C.A."/>
            <person name="Anderluh G."/>
            <person name="Asadollahi M."/>
            <person name="Askin M."/>
            <person name="Barry K."/>
            <person name="Battaglia E."/>
            <person name="Bayram O."/>
            <person name="Benocci T."/>
            <person name="Braus-Stromeyer S.A."/>
            <person name="Caldana C."/>
            <person name="Canovas D."/>
            <person name="Cerqueira G.C."/>
            <person name="Chen F."/>
            <person name="Chen W."/>
            <person name="Choi C."/>
            <person name="Clum A."/>
            <person name="Dos Santos R.A."/>
            <person name="Damasio A.R."/>
            <person name="Diallinas G."/>
            <person name="Emri T."/>
            <person name="Fekete E."/>
            <person name="Flipphi M."/>
            <person name="Freyberg S."/>
            <person name="Gallo A."/>
            <person name="Gournas C."/>
            <person name="Habgood R."/>
            <person name="Hainaut M."/>
            <person name="Harispe M.L."/>
            <person name="Henrissat B."/>
            <person name="Hilden K.S."/>
            <person name="Hope R."/>
            <person name="Hossain A."/>
            <person name="Karabika E."/>
            <person name="Karaffa L."/>
            <person name="Karanyi Z."/>
            <person name="Krasevec N."/>
            <person name="Kuo A."/>
            <person name="Kusch H."/>
            <person name="LaButti K."/>
            <person name="Lagendijk E.L."/>
            <person name="Lapidus A."/>
            <person name="Levasseur A."/>
            <person name="Lindquist E."/>
            <person name="Lipzen A."/>
            <person name="Logrieco A.F."/>
            <person name="MacCabe A."/>
            <person name="Maekelae M.R."/>
            <person name="Malavazi I."/>
            <person name="Melin P."/>
            <person name="Meyer V."/>
            <person name="Mielnichuk N."/>
            <person name="Miskei M."/>
            <person name="Molnar A.P."/>
            <person name="Mule G."/>
            <person name="Ngan C.Y."/>
            <person name="Orejas M."/>
            <person name="Orosz E."/>
            <person name="Ouedraogo J.P."/>
            <person name="Overkamp K.M."/>
            <person name="Park H.-S."/>
            <person name="Perrone G."/>
            <person name="Piumi F."/>
            <person name="Punt P.J."/>
            <person name="Ram A.F."/>
            <person name="Ramon A."/>
            <person name="Rauscher S."/>
            <person name="Record E."/>
            <person name="Riano-Pachon D.M."/>
            <person name="Robert V."/>
            <person name="Roehrig J."/>
            <person name="Ruller R."/>
            <person name="Salamov A."/>
            <person name="Salih N.S."/>
            <person name="Samson R.A."/>
            <person name="Sandor E."/>
            <person name="Sanguinetti M."/>
            <person name="Schuetze T."/>
            <person name="Sepcic K."/>
            <person name="Shelest E."/>
            <person name="Sherlock G."/>
            <person name="Sophianopoulou V."/>
            <person name="Squina F.M."/>
            <person name="Sun H."/>
            <person name="Susca A."/>
            <person name="Todd R.B."/>
            <person name="Tsang A."/>
            <person name="Unkles S.E."/>
            <person name="van de Wiele N."/>
            <person name="van Rossen-Uffink D."/>
            <person name="Oliveira J.V."/>
            <person name="Vesth T.C."/>
            <person name="Visser J."/>
            <person name="Yu J.-H."/>
            <person name="Zhou M."/>
            <person name="Andersen M.R."/>
            <person name="Archer D.B."/>
            <person name="Baker S.E."/>
            <person name="Benoit I."/>
            <person name="Brakhage A.A."/>
            <person name="Braus G.H."/>
            <person name="Fischer R."/>
            <person name="Frisvad J.C."/>
            <person name="Goldman G.H."/>
            <person name="Houbraken J."/>
            <person name="Oakley B."/>
            <person name="Pocsi I."/>
            <person name="Scazzocchio C."/>
            <person name="Seiboth B."/>
            <person name="vanKuyk P.A."/>
            <person name="Wortman J."/>
            <person name="Dyer P.S."/>
            <person name="Grigoriev I.V."/>
        </authorList>
    </citation>
    <scope>NUCLEOTIDE SEQUENCE [LARGE SCALE GENOMIC DNA]</scope>
    <source>
        <strain evidence="4">CBS 593.65</strain>
    </source>
</reference>
<dbReference type="GeneID" id="63766938"/>
<evidence type="ECO:0000256" key="1">
    <source>
        <dbReference type="ARBA" id="ARBA00009003"/>
    </source>
</evidence>
<accession>A0A1L9TU48</accession>
<evidence type="ECO:0000256" key="2">
    <source>
        <dbReference type="SAM" id="SignalP"/>
    </source>
</evidence>
<dbReference type="SUPFAM" id="SSF53448">
    <property type="entry name" value="Nucleotide-diphospho-sugar transferases"/>
    <property type="match status" value="1"/>
</dbReference>
<dbReference type="GO" id="GO:0000009">
    <property type="term" value="F:alpha-1,6-mannosyltransferase activity"/>
    <property type="evidence" value="ECO:0007669"/>
    <property type="project" value="InterPro"/>
</dbReference>
<evidence type="ECO:0000313" key="3">
    <source>
        <dbReference type="EMBL" id="OJJ62976.1"/>
    </source>
</evidence>
<protein>
    <submittedName>
        <fullName evidence="3">Uncharacterized protein</fullName>
    </submittedName>
</protein>
<gene>
    <name evidence="3" type="ORF">ASPSYDRAFT_76641</name>
</gene>
<dbReference type="AlphaFoldDB" id="A0A1L9TU48"/>
<dbReference type="GO" id="GO:0000136">
    <property type="term" value="C:mannan polymerase complex"/>
    <property type="evidence" value="ECO:0007669"/>
    <property type="project" value="TreeGrafter"/>
</dbReference>
<keyword evidence="2" id="KW-0732">Signal</keyword>
<name>A0A1L9TU48_9EURO</name>
<comment type="similarity">
    <text evidence="1">Belongs to the glycosyltransferase 32 family.</text>
</comment>
<dbReference type="Proteomes" id="UP000184356">
    <property type="component" value="Unassembled WGS sequence"/>
</dbReference>
<dbReference type="Pfam" id="PF04488">
    <property type="entry name" value="Gly_transf_sug"/>
    <property type="match status" value="1"/>
</dbReference>
<feature type="signal peptide" evidence="2">
    <location>
        <begin position="1"/>
        <end position="31"/>
    </location>
</feature>
<dbReference type="OrthoDB" id="1577640at2759"/>
<keyword evidence="4" id="KW-1185">Reference proteome</keyword>
<proteinExistence type="inferred from homology"/>
<dbReference type="EMBL" id="KV878583">
    <property type="protein sequence ID" value="OJJ62976.1"/>
    <property type="molecule type" value="Genomic_DNA"/>
</dbReference>